<keyword evidence="1" id="KW-0812">Transmembrane</keyword>
<comment type="caution">
    <text evidence="3">The sequence shown here is derived from an EMBL/GenBank/DDBJ whole genome shotgun (WGS) entry which is preliminary data.</text>
</comment>
<dbReference type="PANTHER" id="PTHR36435">
    <property type="entry name" value="SLR1288 PROTEIN"/>
    <property type="match status" value="1"/>
</dbReference>
<sequence>MPPRFVLPRPAWPFEPEDLMNRVAMDRRGTLGDPLGWMLAWPLLVLGSTIVAGVITGLVTSLNGGDVAASYDRAIETYYLVLIGTYAGVLALFGLWLLPRGLASPVLDPRPQRPGLETAYGAIFFTLSLVFSITAVDLLQRVSPIPLDMTSPPMPENSQYAVWFLVPTIVLLAPYIEEVVIRGWILPALVVRMGGWFWPILLTSVFFGLLHVFAGWPTVVYTTVLGVCAALARKVTGRLWAPILLHIANNALAVSNL</sequence>
<dbReference type="Proteomes" id="UP001354971">
    <property type="component" value="Unassembled WGS sequence"/>
</dbReference>
<feature type="transmembrane region" description="Helical" evidence="1">
    <location>
        <begin position="78"/>
        <end position="98"/>
    </location>
</feature>
<keyword evidence="4" id="KW-1185">Reference proteome</keyword>
<feature type="domain" description="CAAX prenyl protease 2/Lysostaphin resistance protein A-like" evidence="2">
    <location>
        <begin position="162"/>
        <end position="252"/>
    </location>
</feature>
<keyword evidence="1" id="KW-0472">Membrane</keyword>
<dbReference type="InterPro" id="IPR003675">
    <property type="entry name" value="Rce1/LyrA-like_dom"/>
</dbReference>
<organism evidence="3 4">
    <name type="scientific">Hyphobacterium lacteum</name>
    <dbReference type="NCBI Taxonomy" id="3116575"/>
    <lineage>
        <taxon>Bacteria</taxon>
        <taxon>Pseudomonadati</taxon>
        <taxon>Pseudomonadota</taxon>
        <taxon>Alphaproteobacteria</taxon>
        <taxon>Maricaulales</taxon>
        <taxon>Maricaulaceae</taxon>
        <taxon>Hyphobacterium</taxon>
    </lineage>
</organism>
<gene>
    <name evidence="3" type="ORF">V0U79_05440</name>
</gene>
<evidence type="ECO:0000259" key="2">
    <source>
        <dbReference type="Pfam" id="PF02517"/>
    </source>
</evidence>
<dbReference type="PANTHER" id="PTHR36435:SF1">
    <property type="entry name" value="CAAX AMINO TERMINAL PROTEASE FAMILY PROTEIN"/>
    <property type="match status" value="1"/>
</dbReference>
<dbReference type="Pfam" id="PF02517">
    <property type="entry name" value="Rce1-like"/>
    <property type="match status" value="1"/>
</dbReference>
<keyword evidence="1" id="KW-1133">Transmembrane helix</keyword>
<proteinExistence type="predicted"/>
<feature type="transmembrane region" description="Helical" evidence="1">
    <location>
        <begin position="35"/>
        <end position="58"/>
    </location>
</feature>
<feature type="transmembrane region" description="Helical" evidence="1">
    <location>
        <begin position="184"/>
        <end position="207"/>
    </location>
</feature>
<dbReference type="EMBL" id="JAZDRP010000003">
    <property type="protein sequence ID" value="MEE2525802.1"/>
    <property type="molecule type" value="Genomic_DNA"/>
</dbReference>
<accession>A0ABU7LPI1</accession>
<feature type="transmembrane region" description="Helical" evidence="1">
    <location>
        <begin position="119"/>
        <end position="140"/>
    </location>
</feature>
<evidence type="ECO:0000313" key="4">
    <source>
        <dbReference type="Proteomes" id="UP001354971"/>
    </source>
</evidence>
<evidence type="ECO:0000256" key="1">
    <source>
        <dbReference type="SAM" id="Phobius"/>
    </source>
</evidence>
<dbReference type="RefSeq" id="WP_330198465.1">
    <property type="nucleotide sequence ID" value="NZ_JAZDRP010000003.1"/>
</dbReference>
<evidence type="ECO:0000313" key="3">
    <source>
        <dbReference type="EMBL" id="MEE2525802.1"/>
    </source>
</evidence>
<reference evidence="3 4" key="1">
    <citation type="submission" date="2024-01" db="EMBL/GenBank/DDBJ databases">
        <title>Hyphobacterium bacterium isolated from marine sediment.</title>
        <authorList>
            <person name="Zhao S."/>
        </authorList>
    </citation>
    <scope>NUCLEOTIDE SEQUENCE [LARGE SCALE GENOMIC DNA]</scope>
    <source>
        <strain evidence="4">HN65</strain>
    </source>
</reference>
<name>A0ABU7LPI1_9PROT</name>
<protein>
    <submittedName>
        <fullName evidence="3">Type II CAAX endopeptidase family protein</fullName>
    </submittedName>
</protein>
<dbReference type="InterPro" id="IPR052710">
    <property type="entry name" value="CAAX_protease"/>
</dbReference>
<feature type="transmembrane region" description="Helical" evidence="1">
    <location>
        <begin position="160"/>
        <end position="177"/>
    </location>
</feature>